<evidence type="ECO:0000256" key="1">
    <source>
        <dbReference type="ARBA" id="ARBA00004651"/>
    </source>
</evidence>
<feature type="transmembrane region" description="Helical" evidence="5">
    <location>
        <begin position="162"/>
        <end position="182"/>
    </location>
</feature>
<keyword evidence="2 5" id="KW-0812">Transmembrane</keyword>
<organism evidence="7 8">
    <name type="scientific">Micromonospora rhizosphaerae</name>
    <dbReference type="NCBI Taxonomy" id="568872"/>
    <lineage>
        <taxon>Bacteria</taxon>
        <taxon>Bacillati</taxon>
        <taxon>Actinomycetota</taxon>
        <taxon>Actinomycetes</taxon>
        <taxon>Micromonosporales</taxon>
        <taxon>Micromonosporaceae</taxon>
        <taxon>Micromonospora</taxon>
    </lineage>
</organism>
<evidence type="ECO:0000313" key="7">
    <source>
        <dbReference type="EMBL" id="SCL26427.1"/>
    </source>
</evidence>
<protein>
    <submittedName>
        <fullName evidence="7">Predicted arabinose efflux permease, MFS family</fullName>
    </submittedName>
</protein>
<feature type="transmembrane region" description="Helical" evidence="5">
    <location>
        <begin position="337"/>
        <end position="358"/>
    </location>
</feature>
<dbReference type="InterPro" id="IPR020846">
    <property type="entry name" value="MFS_dom"/>
</dbReference>
<name>A0A1C6SAA5_9ACTN</name>
<keyword evidence="3 5" id="KW-1133">Transmembrane helix</keyword>
<accession>A0A1C6SAA5</accession>
<dbReference type="CDD" id="cd17324">
    <property type="entry name" value="MFS_NepI_like"/>
    <property type="match status" value="1"/>
</dbReference>
<feature type="domain" description="Major facilitator superfamily (MFS) profile" evidence="6">
    <location>
        <begin position="6"/>
        <end position="392"/>
    </location>
</feature>
<evidence type="ECO:0000256" key="4">
    <source>
        <dbReference type="ARBA" id="ARBA00023136"/>
    </source>
</evidence>
<dbReference type="PANTHER" id="PTHR42910">
    <property type="entry name" value="TRANSPORTER SCO4007-RELATED"/>
    <property type="match status" value="1"/>
</dbReference>
<dbReference type="STRING" id="568872.GA0070624_3302"/>
<evidence type="ECO:0000256" key="3">
    <source>
        <dbReference type="ARBA" id="ARBA00022989"/>
    </source>
</evidence>
<feature type="transmembrane region" description="Helical" evidence="5">
    <location>
        <begin position="9"/>
        <end position="27"/>
    </location>
</feature>
<evidence type="ECO:0000256" key="5">
    <source>
        <dbReference type="SAM" id="Phobius"/>
    </source>
</evidence>
<dbReference type="SUPFAM" id="SSF103473">
    <property type="entry name" value="MFS general substrate transporter"/>
    <property type="match status" value="1"/>
</dbReference>
<feature type="transmembrane region" description="Helical" evidence="5">
    <location>
        <begin position="33"/>
        <end position="63"/>
    </location>
</feature>
<evidence type="ECO:0000256" key="2">
    <source>
        <dbReference type="ARBA" id="ARBA00022692"/>
    </source>
</evidence>
<feature type="transmembrane region" description="Helical" evidence="5">
    <location>
        <begin position="99"/>
        <end position="119"/>
    </location>
</feature>
<reference evidence="8" key="1">
    <citation type="submission" date="2016-06" db="EMBL/GenBank/DDBJ databases">
        <authorList>
            <person name="Varghese N."/>
            <person name="Submissions Spin"/>
        </authorList>
    </citation>
    <scope>NUCLEOTIDE SEQUENCE [LARGE SCALE GENOMIC DNA]</scope>
    <source>
        <strain evidence="8">DSM 45431</strain>
    </source>
</reference>
<feature type="transmembrane region" description="Helical" evidence="5">
    <location>
        <begin position="75"/>
        <end position="93"/>
    </location>
</feature>
<feature type="transmembrane region" description="Helical" evidence="5">
    <location>
        <begin position="247"/>
        <end position="268"/>
    </location>
</feature>
<dbReference type="GO" id="GO:0005886">
    <property type="term" value="C:plasma membrane"/>
    <property type="evidence" value="ECO:0007669"/>
    <property type="project" value="UniProtKB-SubCell"/>
</dbReference>
<comment type="subcellular location">
    <subcellularLocation>
        <location evidence="1">Cell membrane</location>
        <topology evidence="1">Multi-pass membrane protein</topology>
    </subcellularLocation>
</comment>
<keyword evidence="4 5" id="KW-0472">Membrane</keyword>
<feature type="transmembrane region" description="Helical" evidence="5">
    <location>
        <begin position="131"/>
        <end position="150"/>
    </location>
</feature>
<keyword evidence="8" id="KW-1185">Reference proteome</keyword>
<dbReference type="InterPro" id="IPR011701">
    <property type="entry name" value="MFS"/>
</dbReference>
<dbReference type="InterPro" id="IPR036259">
    <property type="entry name" value="MFS_trans_sf"/>
</dbReference>
<dbReference type="Pfam" id="PF07690">
    <property type="entry name" value="MFS_1"/>
    <property type="match status" value="1"/>
</dbReference>
<dbReference type="AlphaFoldDB" id="A0A1C6SAA5"/>
<sequence length="406" mass="41052">MTTNKTGRLVGILALTCGMAVGTVYFPQAVSPLVAAGLGVSAGAAAGVVTATQAGYALGIFLLVPLGDRIPHRPLLVTLLAATTVALLGAGLAPGLPALAGASLLAGTAAVAAPITGPLAARLVLAERRGVVSGTLLSGSIAGMLVSRAFGGVVGQSLGWRAPYLLAAALTLTMALMLAWTLPTTTPTSRQTYRSLVAEPLRLLRSQPMLRRSCWYQAAAFAGFSAVWTCVAMLVTGPAYRLDTRVVGLLALVNAATMVCTPIAGRLVDRYGPEAVNQVTLAGVAGSAIVLAVGATGGAGGLIWLTAGLLLLDVAMQSGMVANGVRIYGISSAAGSRLYSAYMTCAYLAGGAGSWLGTRLYAQLGWLGPCLLVAALAVAALVGPAAYRQSNLRRAGRTERPVGVPD</sequence>
<feature type="transmembrane region" description="Helical" evidence="5">
    <location>
        <begin position="214"/>
        <end position="235"/>
    </location>
</feature>
<dbReference type="Proteomes" id="UP000199413">
    <property type="component" value="Unassembled WGS sequence"/>
</dbReference>
<feature type="transmembrane region" description="Helical" evidence="5">
    <location>
        <begin position="364"/>
        <end position="387"/>
    </location>
</feature>
<evidence type="ECO:0000259" key="6">
    <source>
        <dbReference type="PROSITE" id="PS50850"/>
    </source>
</evidence>
<gene>
    <name evidence="7" type="ORF">GA0070624_3302</name>
</gene>
<evidence type="ECO:0000313" key="8">
    <source>
        <dbReference type="Proteomes" id="UP000199413"/>
    </source>
</evidence>
<dbReference type="GO" id="GO:0022857">
    <property type="term" value="F:transmembrane transporter activity"/>
    <property type="evidence" value="ECO:0007669"/>
    <property type="project" value="InterPro"/>
</dbReference>
<proteinExistence type="predicted"/>
<dbReference type="EMBL" id="FMHV01000002">
    <property type="protein sequence ID" value="SCL26427.1"/>
    <property type="molecule type" value="Genomic_DNA"/>
</dbReference>
<dbReference type="Gene3D" id="1.20.1250.20">
    <property type="entry name" value="MFS general substrate transporter like domains"/>
    <property type="match status" value="1"/>
</dbReference>
<dbReference type="RefSeq" id="WP_245718822.1">
    <property type="nucleotide sequence ID" value="NZ_FMHV01000002.1"/>
</dbReference>
<dbReference type="PROSITE" id="PS50850">
    <property type="entry name" value="MFS"/>
    <property type="match status" value="1"/>
</dbReference>
<dbReference type="PANTHER" id="PTHR42910:SF1">
    <property type="entry name" value="MAJOR FACILITATOR SUPERFAMILY (MFS) PROFILE DOMAIN-CONTAINING PROTEIN"/>
    <property type="match status" value="1"/>
</dbReference>